<evidence type="ECO:0000256" key="1">
    <source>
        <dbReference type="SAM" id="MobiDB-lite"/>
    </source>
</evidence>
<dbReference type="InterPro" id="IPR050410">
    <property type="entry name" value="CCR4/nocturin_mRNA_transcr"/>
</dbReference>
<evidence type="ECO:0000313" key="4">
    <source>
        <dbReference type="Proteomes" id="UP000001307"/>
    </source>
</evidence>
<dbReference type="InterPro" id="IPR036691">
    <property type="entry name" value="Endo/exonu/phosph_ase_sf"/>
</dbReference>
<gene>
    <name evidence="3" type="ORF">GSOID_T00002072001</name>
</gene>
<sequence>MASSSKSKLRSAYAVCRHSLRMSSSISGGRRWNQLAEETADDSSKFRLSSWNILAQDYADRCSHLYGHLASKKQLLNWPVRWTKISDEIKELDSDVLCLQEVQSSCYESEVRPFLERLRYKCRYLQKRNLPDGSLIAFKEGIFKKVLTKEIHMWHPDKCPTGQIGLLVLLEHVKSGKMILVSTTHLVFNPYRGDWKLKQIMEILAEIHEILRNSRQKPAVVLCGDLNSQPHSSLVQFLLNKKFDLSGIRARDIAQQDYDFSRQYNYYGRRHSHVGRVEVDNEFLQSTGLDKNSTIDPEVKTTKSRLPESSDPEPSSIISHQVDLNNAYKGAEGDKTAVTSDEAVHVDYILYGGEELSVICRRELPSMPTPIPNEVVGSDHYSLSVEFKFKS</sequence>
<feature type="region of interest" description="Disordered" evidence="1">
    <location>
        <begin position="290"/>
        <end position="316"/>
    </location>
</feature>
<organism evidence="3">
    <name type="scientific">Oikopleura dioica</name>
    <name type="common">Tunicate</name>
    <dbReference type="NCBI Taxonomy" id="34765"/>
    <lineage>
        <taxon>Eukaryota</taxon>
        <taxon>Metazoa</taxon>
        <taxon>Chordata</taxon>
        <taxon>Tunicata</taxon>
        <taxon>Appendicularia</taxon>
        <taxon>Copelata</taxon>
        <taxon>Oikopleuridae</taxon>
        <taxon>Oikopleura</taxon>
    </lineage>
</organism>
<name>E4XSC0_OIKDI</name>
<dbReference type="InterPro" id="IPR005135">
    <property type="entry name" value="Endo/exonuclease/phosphatase"/>
</dbReference>
<dbReference type="PANTHER" id="PTHR12121">
    <property type="entry name" value="CARBON CATABOLITE REPRESSOR PROTEIN 4"/>
    <property type="match status" value="1"/>
</dbReference>
<reference evidence="3" key="1">
    <citation type="journal article" date="2010" name="Science">
        <title>Plasticity of animal genome architecture unmasked by rapid evolution of a pelagic tunicate.</title>
        <authorList>
            <person name="Denoeud F."/>
            <person name="Henriet S."/>
            <person name="Mungpakdee S."/>
            <person name="Aury J.M."/>
            <person name="Da Silva C."/>
            <person name="Brinkmann H."/>
            <person name="Mikhaleva J."/>
            <person name="Olsen L.C."/>
            <person name="Jubin C."/>
            <person name="Canestro C."/>
            <person name="Bouquet J.M."/>
            <person name="Danks G."/>
            <person name="Poulain J."/>
            <person name="Campsteijn C."/>
            <person name="Adamski M."/>
            <person name="Cross I."/>
            <person name="Yadetie F."/>
            <person name="Muffato M."/>
            <person name="Louis A."/>
            <person name="Butcher S."/>
            <person name="Tsagkogeorga G."/>
            <person name="Konrad A."/>
            <person name="Singh S."/>
            <person name="Jensen M.F."/>
            <person name="Cong E.H."/>
            <person name="Eikeseth-Otteraa H."/>
            <person name="Noel B."/>
            <person name="Anthouard V."/>
            <person name="Porcel B.M."/>
            <person name="Kachouri-Lafond R."/>
            <person name="Nishino A."/>
            <person name="Ugolini M."/>
            <person name="Chourrout P."/>
            <person name="Nishida H."/>
            <person name="Aasland R."/>
            <person name="Huzurbazar S."/>
            <person name="Westhof E."/>
            <person name="Delsuc F."/>
            <person name="Lehrach H."/>
            <person name="Reinhardt R."/>
            <person name="Weissenbach J."/>
            <person name="Roy S.W."/>
            <person name="Artiguenave F."/>
            <person name="Postlethwait J.H."/>
            <person name="Manak J.R."/>
            <person name="Thompson E.M."/>
            <person name="Jaillon O."/>
            <person name="Du Pasquier L."/>
            <person name="Boudinot P."/>
            <person name="Liberles D.A."/>
            <person name="Volff J.N."/>
            <person name="Philippe H."/>
            <person name="Lenhard B."/>
            <person name="Roest Crollius H."/>
            <person name="Wincker P."/>
            <person name="Chourrout D."/>
        </authorList>
    </citation>
    <scope>NUCLEOTIDE SEQUENCE [LARGE SCALE GENOMIC DNA]</scope>
</reference>
<accession>E4XSC0</accession>
<proteinExistence type="predicted"/>
<dbReference type="GO" id="GO:0000175">
    <property type="term" value="F:3'-5'-RNA exonuclease activity"/>
    <property type="evidence" value="ECO:0007669"/>
    <property type="project" value="TreeGrafter"/>
</dbReference>
<feature type="domain" description="Endonuclease/exonuclease/phosphatase" evidence="2">
    <location>
        <begin position="50"/>
        <end position="380"/>
    </location>
</feature>
<feature type="compositionally biased region" description="Basic and acidic residues" evidence="1">
    <location>
        <begin position="297"/>
        <end position="308"/>
    </location>
</feature>
<dbReference type="Pfam" id="PF03372">
    <property type="entry name" value="Exo_endo_phos"/>
    <property type="match status" value="1"/>
</dbReference>
<dbReference type="Proteomes" id="UP000001307">
    <property type="component" value="Unassembled WGS sequence"/>
</dbReference>
<keyword evidence="4" id="KW-1185">Reference proteome</keyword>
<dbReference type="AlphaFoldDB" id="E4XSC0"/>
<protein>
    <recommendedName>
        <fullName evidence="2">Endonuclease/exonuclease/phosphatase domain-containing protein</fullName>
    </recommendedName>
</protein>
<dbReference type="Gene3D" id="3.60.10.10">
    <property type="entry name" value="Endonuclease/exonuclease/phosphatase"/>
    <property type="match status" value="1"/>
</dbReference>
<dbReference type="OrthoDB" id="10253982at2759"/>
<dbReference type="InParanoid" id="E4XSC0"/>
<dbReference type="EMBL" id="FN653133">
    <property type="protein sequence ID" value="CBY19922.1"/>
    <property type="molecule type" value="Genomic_DNA"/>
</dbReference>
<dbReference type="SUPFAM" id="SSF56219">
    <property type="entry name" value="DNase I-like"/>
    <property type="match status" value="1"/>
</dbReference>
<dbReference type="PANTHER" id="PTHR12121:SF34">
    <property type="entry name" value="PROTEIN ANGEL"/>
    <property type="match status" value="1"/>
</dbReference>
<dbReference type="FunCoup" id="E4XSC0">
    <property type="interactions" value="199"/>
</dbReference>
<evidence type="ECO:0000313" key="3">
    <source>
        <dbReference type="EMBL" id="CBY19922.1"/>
    </source>
</evidence>
<evidence type="ECO:0000259" key="2">
    <source>
        <dbReference type="Pfam" id="PF03372"/>
    </source>
</evidence>